<reference evidence="1 2" key="1">
    <citation type="submission" date="2019-05" db="EMBL/GenBank/DDBJ databases">
        <title>We sequenced the genome of Paenibacillus hemerocallicola KCTC 33185 for further insight into its adaptation and study the phylogeny of Paenibacillus.</title>
        <authorList>
            <person name="Narsing Rao M.P."/>
        </authorList>
    </citation>
    <scope>NUCLEOTIDE SEQUENCE [LARGE SCALE GENOMIC DNA]</scope>
    <source>
        <strain evidence="1 2">KCTC 33185</strain>
    </source>
</reference>
<keyword evidence="1" id="KW-0378">Hydrolase</keyword>
<protein>
    <submittedName>
        <fullName evidence="1">SGNH/GDSL hydrolase family protein</fullName>
    </submittedName>
</protein>
<organism evidence="1 2">
    <name type="scientific">Paenibacillus hemerocallicola</name>
    <dbReference type="NCBI Taxonomy" id="1172614"/>
    <lineage>
        <taxon>Bacteria</taxon>
        <taxon>Bacillati</taxon>
        <taxon>Bacillota</taxon>
        <taxon>Bacilli</taxon>
        <taxon>Bacillales</taxon>
        <taxon>Paenibacillaceae</taxon>
        <taxon>Paenibacillus</taxon>
    </lineage>
</organism>
<dbReference type="SUPFAM" id="SSF52266">
    <property type="entry name" value="SGNH hydrolase"/>
    <property type="match status" value="1"/>
</dbReference>
<dbReference type="Gene3D" id="3.40.50.1110">
    <property type="entry name" value="SGNH hydrolase"/>
    <property type="match status" value="1"/>
</dbReference>
<dbReference type="GO" id="GO:0016787">
    <property type="term" value="F:hydrolase activity"/>
    <property type="evidence" value="ECO:0007669"/>
    <property type="project" value="UniProtKB-KW"/>
</dbReference>
<gene>
    <name evidence="1" type="ORF">FE784_33105</name>
</gene>
<comment type="caution">
    <text evidence="1">The sequence shown here is derived from an EMBL/GenBank/DDBJ whole genome shotgun (WGS) entry which is preliminary data.</text>
</comment>
<dbReference type="OrthoDB" id="2520504at2"/>
<evidence type="ECO:0000313" key="2">
    <source>
        <dbReference type="Proteomes" id="UP000307943"/>
    </source>
</evidence>
<evidence type="ECO:0000313" key="1">
    <source>
        <dbReference type="EMBL" id="TNJ61987.1"/>
    </source>
</evidence>
<dbReference type="Proteomes" id="UP000307943">
    <property type="component" value="Unassembled WGS sequence"/>
</dbReference>
<dbReference type="EMBL" id="VDCQ01000068">
    <property type="protein sequence ID" value="TNJ61987.1"/>
    <property type="molecule type" value="Genomic_DNA"/>
</dbReference>
<dbReference type="AlphaFoldDB" id="A0A5C4T172"/>
<dbReference type="InterPro" id="IPR036514">
    <property type="entry name" value="SGNH_hydro_sf"/>
</dbReference>
<accession>A0A5C4T172</accession>
<proteinExistence type="predicted"/>
<sequence length="364" mass="42323">MKSVKYVLVLFIALQFLFPYAFSLSDVYRNRMDYTLMLNNSNTHDIDAVLQQLKRDIDKRGRDDYIVILGDSILYGSPGNSDQPVNVFLQQKPGAPAVYNLAFPAMQLGDMYTMLLKLDKFGISSDRLLFNIRYASFIPREPTPPAVFWLGNELRRLDREAYEHVLPQLASAGFETPDNPYEYFTRALHEDWLPHLSLIRYKDYFRQQMHRLWLVHIRNQPVPDDSLDDSRAWTIKKEWQESIGLNFYDLLQDPQLIASFTDKPFDLSENNWDVYFLNKMLAHQQGKRTWVVLSGTNHDLMKESVELSGYKANLEAIDRMMAAKGVAYIDLEGVIPGDYYSDHTHMTPEGNAMLADILWPYLQK</sequence>
<keyword evidence="2" id="KW-1185">Reference proteome</keyword>
<dbReference type="RefSeq" id="WP_139606532.1">
    <property type="nucleotide sequence ID" value="NZ_VDCQ01000068.1"/>
</dbReference>
<name>A0A5C4T172_9BACL</name>